<comment type="domain">
    <text evidence="12">Consists of 3 domains; the N-terminus binds the ribosome, the middle domain has PPIase activity, while the C-terminus has intrinsic chaperone activity on its own.</text>
</comment>
<keyword evidence="7 12" id="KW-0143">Chaperone</keyword>
<comment type="subcellular location">
    <subcellularLocation>
        <location evidence="12">Cytoplasm</location>
    </subcellularLocation>
    <text evidence="12">About half TF is bound to the ribosome near the polypeptide exit tunnel while the other half is free in the cytoplasm.</text>
</comment>
<evidence type="ECO:0000256" key="5">
    <source>
        <dbReference type="ARBA" id="ARBA00022618"/>
    </source>
</evidence>
<dbReference type="PANTHER" id="PTHR30560:SF3">
    <property type="entry name" value="TRIGGER FACTOR-LIKE PROTEIN TIG, CHLOROPLASTIC"/>
    <property type="match status" value="1"/>
</dbReference>
<dbReference type="GO" id="GO:0005737">
    <property type="term" value="C:cytoplasm"/>
    <property type="evidence" value="ECO:0007669"/>
    <property type="project" value="UniProtKB-SubCell"/>
</dbReference>
<evidence type="ECO:0000256" key="3">
    <source>
        <dbReference type="ARBA" id="ARBA00013194"/>
    </source>
</evidence>
<dbReference type="InterPro" id="IPR036611">
    <property type="entry name" value="Trigger_fac_ribosome-bd_sf"/>
</dbReference>
<dbReference type="InterPro" id="IPR008881">
    <property type="entry name" value="Trigger_fac_ribosome-bd_bac"/>
</dbReference>
<keyword evidence="9 12" id="KW-0131">Cell cycle</keyword>
<name>A0A6V7RCI7_9BACL</name>
<dbReference type="InterPro" id="IPR005215">
    <property type="entry name" value="Trig_fac"/>
</dbReference>
<keyword evidence="12" id="KW-0963">Cytoplasm</keyword>
<dbReference type="GO" id="GO:0043335">
    <property type="term" value="P:protein unfolding"/>
    <property type="evidence" value="ECO:0007669"/>
    <property type="project" value="TreeGrafter"/>
</dbReference>
<dbReference type="GO" id="GO:0051083">
    <property type="term" value="P:'de novo' cotranslational protein folding"/>
    <property type="evidence" value="ECO:0007669"/>
    <property type="project" value="TreeGrafter"/>
</dbReference>
<evidence type="ECO:0000313" key="16">
    <source>
        <dbReference type="EMBL" id="CAD2075363.1"/>
    </source>
</evidence>
<evidence type="ECO:0000256" key="8">
    <source>
        <dbReference type="ARBA" id="ARBA00023235"/>
    </source>
</evidence>
<sequence length="429" mass="47960">MSQTQTWEKLEGNEGTLTINVPAKEFDKALDEAFKKVSKDVQVPGFRKGKLPRQMFEQRFGVESLYQDALDVILPHAYGKAVEETGINPVDQPEVEVEKIEKGEDLVLKMTVTVEPEVKLGDYKGLEAEKVDTDVTDADVDEQIEAMVAQYADLVVKEEGEVVEGDIVNLDFEGLLNDEPFEGGKAEGHELEIGSGQFIPGFEEQLIGLKTGDEKDLDITFPEEYHAEELAGKPVVFKVKINEIKQKETPEFNDAFVKEELEGFDADTAEGVRESIKKDLEAEKKEEADFKMKESLVSQAADNAEIDVPEAMVSTEQDRMLQEFEQRLSQQGLNLELYEQLTGQGADAMREQMKEDALKRVRTGLTLSAIAEAEGITVDESDVDNEINKLAEQFNMPTEDIKKVLGDLSVLKADVMNQKAIDFLVENQK</sequence>
<accession>A0A6V7RCI7</accession>
<gene>
    <name evidence="12 16" type="primary">tig</name>
    <name evidence="16" type="ORF">JEOPIN946_00988</name>
</gene>
<feature type="domain" description="PPIase FKBP-type" evidence="15">
    <location>
        <begin position="165"/>
        <end position="265"/>
    </location>
</feature>
<proteinExistence type="inferred from homology"/>
<dbReference type="RefSeq" id="WP_186077405.1">
    <property type="nucleotide sequence ID" value="NZ_CAJEWB010000010.1"/>
</dbReference>
<dbReference type="InterPro" id="IPR046357">
    <property type="entry name" value="PPIase_dom_sf"/>
</dbReference>
<dbReference type="GO" id="GO:0015031">
    <property type="term" value="P:protein transport"/>
    <property type="evidence" value="ECO:0007669"/>
    <property type="project" value="UniProtKB-UniRule"/>
</dbReference>
<organism evidence="16 17">
    <name type="scientific">Phocicoccus pinnipedialis</name>
    <dbReference type="NCBI Taxonomy" id="110845"/>
    <lineage>
        <taxon>Bacteria</taxon>
        <taxon>Bacillati</taxon>
        <taxon>Bacillota</taxon>
        <taxon>Bacilli</taxon>
        <taxon>Bacillales</taxon>
        <taxon>Salinicoccaceae</taxon>
        <taxon>Phocicoccus</taxon>
    </lineage>
</organism>
<keyword evidence="17" id="KW-1185">Reference proteome</keyword>
<dbReference type="GO" id="GO:0051301">
    <property type="term" value="P:cell division"/>
    <property type="evidence" value="ECO:0007669"/>
    <property type="project" value="UniProtKB-KW"/>
</dbReference>
<dbReference type="InterPro" id="IPR027304">
    <property type="entry name" value="Trigger_fact/SurA_dom_sf"/>
</dbReference>
<keyword evidence="6 12" id="KW-0697">Rotamase</keyword>
<dbReference type="SUPFAM" id="SSF102735">
    <property type="entry name" value="Trigger factor ribosome-binding domain"/>
    <property type="match status" value="1"/>
</dbReference>
<dbReference type="GO" id="GO:0044183">
    <property type="term" value="F:protein folding chaperone"/>
    <property type="evidence" value="ECO:0007669"/>
    <property type="project" value="TreeGrafter"/>
</dbReference>
<evidence type="ECO:0000256" key="6">
    <source>
        <dbReference type="ARBA" id="ARBA00023110"/>
    </source>
</evidence>
<dbReference type="HAMAP" id="MF_00303">
    <property type="entry name" value="Trigger_factor_Tig"/>
    <property type="match status" value="1"/>
</dbReference>
<keyword evidence="5 12" id="KW-0132">Cell division</keyword>
<evidence type="ECO:0000256" key="4">
    <source>
        <dbReference type="ARBA" id="ARBA00016902"/>
    </source>
</evidence>
<dbReference type="InterPro" id="IPR001179">
    <property type="entry name" value="PPIase_FKBP_dom"/>
</dbReference>
<dbReference type="AlphaFoldDB" id="A0A6V7RCI7"/>
<dbReference type="Pfam" id="PF05697">
    <property type="entry name" value="Trigger_N"/>
    <property type="match status" value="1"/>
</dbReference>
<dbReference type="GO" id="GO:0043022">
    <property type="term" value="F:ribosome binding"/>
    <property type="evidence" value="ECO:0007669"/>
    <property type="project" value="TreeGrafter"/>
</dbReference>
<dbReference type="Pfam" id="PF00254">
    <property type="entry name" value="FKBP_C"/>
    <property type="match status" value="1"/>
</dbReference>
<evidence type="ECO:0000313" key="17">
    <source>
        <dbReference type="Proteomes" id="UP000588186"/>
    </source>
</evidence>
<dbReference type="PROSITE" id="PS50059">
    <property type="entry name" value="FKBP_PPIASE"/>
    <property type="match status" value="1"/>
</dbReference>
<dbReference type="Gene3D" id="3.10.50.40">
    <property type="match status" value="1"/>
</dbReference>
<evidence type="ECO:0000256" key="1">
    <source>
        <dbReference type="ARBA" id="ARBA00000971"/>
    </source>
</evidence>
<evidence type="ECO:0000256" key="7">
    <source>
        <dbReference type="ARBA" id="ARBA00023186"/>
    </source>
</evidence>
<dbReference type="EMBL" id="CAJEWB010000010">
    <property type="protein sequence ID" value="CAD2075363.1"/>
    <property type="molecule type" value="Genomic_DNA"/>
</dbReference>
<dbReference type="PANTHER" id="PTHR30560">
    <property type="entry name" value="TRIGGER FACTOR CHAPERONE AND PEPTIDYL-PROLYL CIS/TRANS ISOMERASE"/>
    <property type="match status" value="1"/>
</dbReference>
<reference evidence="16 17" key="1">
    <citation type="submission" date="2020-07" db="EMBL/GenBank/DDBJ databases">
        <authorList>
            <person name="Criscuolo A."/>
        </authorList>
    </citation>
    <scope>NUCLEOTIDE SEQUENCE [LARGE SCALE GENOMIC DNA]</scope>
    <source>
        <strain evidence="16">CIP107946</strain>
    </source>
</reference>
<evidence type="ECO:0000256" key="12">
    <source>
        <dbReference type="HAMAP-Rule" id="MF_00303"/>
    </source>
</evidence>
<dbReference type="Pfam" id="PF05698">
    <property type="entry name" value="Trigger_C"/>
    <property type="match status" value="1"/>
</dbReference>
<dbReference type="Gene3D" id="1.10.3120.10">
    <property type="entry name" value="Trigger factor, C-terminal domain"/>
    <property type="match status" value="1"/>
</dbReference>
<dbReference type="Gene3D" id="3.30.70.1050">
    <property type="entry name" value="Trigger factor ribosome-binding domain"/>
    <property type="match status" value="1"/>
</dbReference>
<dbReference type="SUPFAM" id="SSF54534">
    <property type="entry name" value="FKBP-like"/>
    <property type="match status" value="1"/>
</dbReference>
<comment type="catalytic activity">
    <reaction evidence="1 12 13">
        <text>[protein]-peptidylproline (omega=180) = [protein]-peptidylproline (omega=0)</text>
        <dbReference type="Rhea" id="RHEA:16237"/>
        <dbReference type="Rhea" id="RHEA-COMP:10747"/>
        <dbReference type="Rhea" id="RHEA-COMP:10748"/>
        <dbReference type="ChEBI" id="CHEBI:83833"/>
        <dbReference type="ChEBI" id="CHEBI:83834"/>
        <dbReference type="EC" id="5.2.1.8"/>
    </reaction>
</comment>
<comment type="caution">
    <text evidence="16">The sequence shown here is derived from an EMBL/GenBank/DDBJ whole genome shotgun (WGS) entry which is preliminary data.</text>
</comment>
<evidence type="ECO:0000256" key="2">
    <source>
        <dbReference type="ARBA" id="ARBA00005464"/>
    </source>
</evidence>
<comment type="function">
    <text evidence="10 12">Involved in protein export. Acts as a chaperone by maintaining the newly synthesized protein in an open conformation. Functions as a peptidyl-prolyl cis-trans isomerase.</text>
</comment>
<protein>
    <recommendedName>
        <fullName evidence="4 12">Trigger factor</fullName>
        <shortName evidence="12">TF</shortName>
        <ecNumber evidence="3 12">5.2.1.8</ecNumber>
    </recommendedName>
    <alternativeName>
        <fullName evidence="11 12">PPIase</fullName>
    </alternativeName>
</protein>
<dbReference type="SUPFAM" id="SSF109998">
    <property type="entry name" value="Triger factor/SurA peptide-binding domain-like"/>
    <property type="match status" value="1"/>
</dbReference>
<dbReference type="PIRSF" id="PIRSF003095">
    <property type="entry name" value="Trigger_factor"/>
    <property type="match status" value="1"/>
</dbReference>
<comment type="similarity">
    <text evidence="2 12 14">Belongs to the FKBP-type PPIase family. Tig subfamily.</text>
</comment>
<dbReference type="InterPro" id="IPR008880">
    <property type="entry name" value="Trigger_fac_C"/>
</dbReference>
<dbReference type="Proteomes" id="UP000588186">
    <property type="component" value="Unassembled WGS sequence"/>
</dbReference>
<keyword evidence="8 12" id="KW-0413">Isomerase</keyword>
<evidence type="ECO:0000259" key="15">
    <source>
        <dbReference type="PROSITE" id="PS50059"/>
    </source>
</evidence>
<evidence type="ECO:0000256" key="11">
    <source>
        <dbReference type="ARBA" id="ARBA00029986"/>
    </source>
</evidence>
<evidence type="ECO:0000256" key="13">
    <source>
        <dbReference type="PROSITE-ProRule" id="PRU00277"/>
    </source>
</evidence>
<evidence type="ECO:0000256" key="10">
    <source>
        <dbReference type="ARBA" id="ARBA00024849"/>
    </source>
</evidence>
<evidence type="ECO:0000256" key="9">
    <source>
        <dbReference type="ARBA" id="ARBA00023306"/>
    </source>
</evidence>
<dbReference type="NCBIfam" id="TIGR00115">
    <property type="entry name" value="tig"/>
    <property type="match status" value="1"/>
</dbReference>
<evidence type="ECO:0000256" key="14">
    <source>
        <dbReference type="RuleBase" id="RU003914"/>
    </source>
</evidence>
<dbReference type="EC" id="5.2.1.8" evidence="3 12"/>
<dbReference type="FunFam" id="3.10.50.40:FF:000001">
    <property type="entry name" value="Trigger factor"/>
    <property type="match status" value="1"/>
</dbReference>
<dbReference type="InterPro" id="IPR037041">
    <property type="entry name" value="Trigger_fac_C_sf"/>
</dbReference>
<dbReference type="GO" id="GO:0003755">
    <property type="term" value="F:peptidyl-prolyl cis-trans isomerase activity"/>
    <property type="evidence" value="ECO:0007669"/>
    <property type="project" value="UniProtKB-UniRule"/>
</dbReference>